<comment type="similarity">
    <text evidence="1 2">Belongs to the enoyl-CoA hydratase/isomerase family.</text>
</comment>
<accession>A0A2M9G2A8</accession>
<evidence type="ECO:0000313" key="3">
    <source>
        <dbReference type="EMBL" id="PJK29814.1"/>
    </source>
</evidence>
<dbReference type="EMBL" id="PHIG01000031">
    <property type="protein sequence ID" value="PJK29814.1"/>
    <property type="molecule type" value="Genomic_DNA"/>
</dbReference>
<reference evidence="3 4" key="1">
    <citation type="submission" date="2017-11" db="EMBL/GenBank/DDBJ databases">
        <title>Draft genome sequence of Rhizobiales bacterium SY3-13.</title>
        <authorList>
            <person name="Sun C."/>
        </authorList>
    </citation>
    <scope>NUCLEOTIDE SEQUENCE [LARGE SCALE GENOMIC DNA]</scope>
    <source>
        <strain evidence="3 4">SY3-13</strain>
    </source>
</reference>
<gene>
    <name evidence="3" type="ORF">CVT23_08520</name>
</gene>
<keyword evidence="3" id="KW-0413">Isomerase</keyword>
<dbReference type="GO" id="GO:0016853">
    <property type="term" value="F:isomerase activity"/>
    <property type="evidence" value="ECO:0007669"/>
    <property type="project" value="UniProtKB-KW"/>
</dbReference>
<protein>
    <submittedName>
        <fullName evidence="3">Enoyl-CoA hydratase/isomerase family protein</fullName>
    </submittedName>
</protein>
<dbReference type="SUPFAM" id="SSF52096">
    <property type="entry name" value="ClpP/crotonase"/>
    <property type="match status" value="1"/>
</dbReference>
<dbReference type="OrthoDB" id="5365311at2"/>
<dbReference type="AlphaFoldDB" id="A0A2M9G2A8"/>
<dbReference type="InterPro" id="IPR029045">
    <property type="entry name" value="ClpP/crotonase-like_dom_sf"/>
</dbReference>
<organism evidence="3 4">
    <name type="scientific">Minwuia thermotolerans</name>
    <dbReference type="NCBI Taxonomy" id="2056226"/>
    <lineage>
        <taxon>Bacteria</taxon>
        <taxon>Pseudomonadati</taxon>
        <taxon>Pseudomonadota</taxon>
        <taxon>Alphaproteobacteria</taxon>
        <taxon>Minwuiales</taxon>
        <taxon>Minwuiaceae</taxon>
        <taxon>Minwuia</taxon>
    </lineage>
</organism>
<dbReference type="Pfam" id="PF00378">
    <property type="entry name" value="ECH_1"/>
    <property type="match status" value="1"/>
</dbReference>
<dbReference type="PANTHER" id="PTHR11941:SF54">
    <property type="entry name" value="ENOYL-COA HYDRATASE, MITOCHONDRIAL"/>
    <property type="match status" value="1"/>
</dbReference>
<dbReference type="InterPro" id="IPR018376">
    <property type="entry name" value="Enoyl-CoA_hyd/isom_CS"/>
</dbReference>
<dbReference type="PROSITE" id="PS00166">
    <property type="entry name" value="ENOYL_COA_HYDRATASE"/>
    <property type="match status" value="1"/>
</dbReference>
<name>A0A2M9G2A8_9PROT</name>
<evidence type="ECO:0000313" key="4">
    <source>
        <dbReference type="Proteomes" id="UP000229498"/>
    </source>
</evidence>
<dbReference type="Proteomes" id="UP000229498">
    <property type="component" value="Unassembled WGS sequence"/>
</dbReference>
<dbReference type="Gene3D" id="3.90.226.10">
    <property type="entry name" value="2-enoyl-CoA Hydratase, Chain A, domain 1"/>
    <property type="match status" value="1"/>
</dbReference>
<keyword evidence="4" id="KW-1185">Reference proteome</keyword>
<evidence type="ECO:0000256" key="2">
    <source>
        <dbReference type="RuleBase" id="RU003707"/>
    </source>
</evidence>
<sequence length="265" mass="28507">MMMTAQGEGRMSEEMAVDWEGDIALLRLQRAPVNALDIDYCETVTRELIALAADGRACAAVLTGRGDCFSAGADLKTVPHYDAGEQRTMLRVLNRLFHAAYRLPVPLVAAVNGHAIAGGLVLALAADYRVAVDQNALLGVTEIRVGIPYPVTAIEILKAELRPEEWRKAVLTGDLFGPGEALARGMVDELRPASEVLSRSLEMAAHLAGSPRETYAAVKRQFRAPALARMAAALEGAEPLAQPWIGPETRIRAAEQLEAMSRRGG</sequence>
<comment type="caution">
    <text evidence="3">The sequence shown here is derived from an EMBL/GenBank/DDBJ whole genome shotgun (WGS) entry which is preliminary data.</text>
</comment>
<dbReference type="PANTHER" id="PTHR11941">
    <property type="entry name" value="ENOYL-COA HYDRATASE-RELATED"/>
    <property type="match status" value="1"/>
</dbReference>
<proteinExistence type="inferred from homology"/>
<evidence type="ECO:0000256" key="1">
    <source>
        <dbReference type="ARBA" id="ARBA00005254"/>
    </source>
</evidence>
<dbReference type="CDD" id="cd06558">
    <property type="entry name" value="crotonase-like"/>
    <property type="match status" value="1"/>
</dbReference>
<dbReference type="InterPro" id="IPR001753">
    <property type="entry name" value="Enoyl-CoA_hydra/iso"/>
</dbReference>
<dbReference type="GO" id="GO:0006635">
    <property type="term" value="P:fatty acid beta-oxidation"/>
    <property type="evidence" value="ECO:0007669"/>
    <property type="project" value="TreeGrafter"/>
</dbReference>